<feature type="transmembrane region" description="Helical" evidence="2">
    <location>
        <begin position="106"/>
        <end position="125"/>
    </location>
</feature>
<keyword evidence="2" id="KW-0472">Membrane</keyword>
<keyword evidence="2" id="KW-0812">Transmembrane</keyword>
<evidence type="ECO:0000256" key="2">
    <source>
        <dbReference type="SAM" id="Phobius"/>
    </source>
</evidence>
<sequence length="176" mass="18519">MGAVAVRVLLLVGVWVVLGRAVGLAVGQTPDATITASVATTTAWFAVAGFVALLDARRDRLPRYPLVLWVVVCMLTSVACVTWQWASAALSAHLWVGSDLLDDLGYLTPGLLVGSTVCAMIGLALGRRDAAAARAVALPESREATEDQRPLTRSATRANHEVVDAAGESSRRSAVR</sequence>
<dbReference type="Proteomes" id="UP000230842">
    <property type="component" value="Unassembled WGS sequence"/>
</dbReference>
<dbReference type="AlphaFoldDB" id="A0A0B2B297"/>
<gene>
    <name evidence="3" type="ORF">CLV56_2065</name>
</gene>
<protein>
    <submittedName>
        <fullName evidence="3">Uncharacterized protein</fullName>
    </submittedName>
</protein>
<feature type="transmembrane region" description="Helical" evidence="2">
    <location>
        <begin position="66"/>
        <end position="86"/>
    </location>
</feature>
<evidence type="ECO:0000256" key="1">
    <source>
        <dbReference type="SAM" id="MobiDB-lite"/>
    </source>
</evidence>
<accession>A0A0B2B297</accession>
<feature type="transmembrane region" description="Helical" evidence="2">
    <location>
        <begin position="33"/>
        <end position="54"/>
    </location>
</feature>
<dbReference type="EMBL" id="PGEZ01000001">
    <property type="protein sequence ID" value="PJJ57827.1"/>
    <property type="molecule type" value="Genomic_DNA"/>
</dbReference>
<evidence type="ECO:0000313" key="3">
    <source>
        <dbReference type="EMBL" id="PJJ57827.1"/>
    </source>
</evidence>
<organism evidence="3 4">
    <name type="scientific">Mumia flava</name>
    <dbReference type="NCBI Taxonomy" id="1348852"/>
    <lineage>
        <taxon>Bacteria</taxon>
        <taxon>Bacillati</taxon>
        <taxon>Actinomycetota</taxon>
        <taxon>Actinomycetes</taxon>
        <taxon>Propionibacteriales</taxon>
        <taxon>Nocardioidaceae</taxon>
        <taxon>Mumia</taxon>
    </lineage>
</organism>
<comment type="caution">
    <text evidence="3">The sequence shown here is derived from an EMBL/GenBank/DDBJ whole genome shotgun (WGS) entry which is preliminary data.</text>
</comment>
<feature type="region of interest" description="Disordered" evidence="1">
    <location>
        <begin position="139"/>
        <end position="176"/>
    </location>
</feature>
<reference evidence="3 4" key="1">
    <citation type="submission" date="2017-11" db="EMBL/GenBank/DDBJ databases">
        <title>Genomic Encyclopedia of Archaeal and Bacterial Type Strains, Phase II (KMG-II): From Individual Species to Whole Genera.</title>
        <authorList>
            <person name="Goeker M."/>
        </authorList>
    </citation>
    <scope>NUCLEOTIDE SEQUENCE [LARGE SCALE GENOMIC DNA]</scope>
    <source>
        <strain evidence="3 4">DSM 27763</strain>
    </source>
</reference>
<keyword evidence="4" id="KW-1185">Reference proteome</keyword>
<feature type="compositionally biased region" description="Basic and acidic residues" evidence="1">
    <location>
        <begin position="140"/>
        <end position="150"/>
    </location>
</feature>
<keyword evidence="2" id="KW-1133">Transmembrane helix</keyword>
<name>A0A0B2B297_9ACTN</name>
<proteinExistence type="predicted"/>
<evidence type="ECO:0000313" key="4">
    <source>
        <dbReference type="Proteomes" id="UP000230842"/>
    </source>
</evidence>